<dbReference type="GO" id="GO:0071897">
    <property type="term" value="P:DNA biosynthetic process"/>
    <property type="evidence" value="ECO:0007669"/>
    <property type="project" value="UniProtKB-ARBA"/>
</dbReference>
<proteinExistence type="predicted"/>
<dbReference type="EMBL" id="CAXIEN010000009">
    <property type="protein sequence ID" value="CAL1263674.1"/>
    <property type="molecule type" value="Genomic_DNA"/>
</dbReference>
<gene>
    <name evidence="2" type="ORF">LARSCL_LOCUS1612</name>
</gene>
<dbReference type="PANTHER" id="PTHR19446">
    <property type="entry name" value="REVERSE TRANSCRIPTASES"/>
    <property type="match status" value="1"/>
</dbReference>
<accession>A0AAV1YXW1</accession>
<dbReference type="InterPro" id="IPR000477">
    <property type="entry name" value="RT_dom"/>
</dbReference>
<feature type="domain" description="Reverse transcriptase" evidence="1">
    <location>
        <begin position="104"/>
        <end position="358"/>
    </location>
</feature>
<evidence type="ECO:0000313" key="3">
    <source>
        <dbReference type="Proteomes" id="UP001497382"/>
    </source>
</evidence>
<dbReference type="CDD" id="cd01650">
    <property type="entry name" value="RT_nLTR_like"/>
    <property type="match status" value="1"/>
</dbReference>
<dbReference type="PROSITE" id="PS50878">
    <property type="entry name" value="RT_POL"/>
    <property type="match status" value="1"/>
</dbReference>
<dbReference type="Proteomes" id="UP001497382">
    <property type="component" value="Unassembled WGS sequence"/>
</dbReference>
<organism evidence="2 3">
    <name type="scientific">Larinioides sclopetarius</name>
    <dbReference type="NCBI Taxonomy" id="280406"/>
    <lineage>
        <taxon>Eukaryota</taxon>
        <taxon>Metazoa</taxon>
        <taxon>Ecdysozoa</taxon>
        <taxon>Arthropoda</taxon>
        <taxon>Chelicerata</taxon>
        <taxon>Arachnida</taxon>
        <taxon>Araneae</taxon>
        <taxon>Araneomorphae</taxon>
        <taxon>Entelegynae</taxon>
        <taxon>Araneoidea</taxon>
        <taxon>Araneidae</taxon>
        <taxon>Larinioides</taxon>
    </lineage>
</organism>
<reference evidence="2 3" key="1">
    <citation type="submission" date="2024-04" db="EMBL/GenBank/DDBJ databases">
        <authorList>
            <person name="Rising A."/>
            <person name="Reimegard J."/>
            <person name="Sonavane S."/>
            <person name="Akerstrom W."/>
            <person name="Nylinder S."/>
            <person name="Hedman E."/>
            <person name="Kallberg Y."/>
        </authorList>
    </citation>
    <scope>NUCLEOTIDE SEQUENCE [LARGE SCALE GENOMIC DNA]</scope>
</reference>
<dbReference type="SUPFAM" id="SSF56672">
    <property type="entry name" value="DNA/RNA polymerases"/>
    <property type="match status" value="1"/>
</dbReference>
<keyword evidence="3" id="KW-1185">Reference proteome</keyword>
<sequence length="548" mass="62797">MAFRKSSPPTDLFTIANMPQTGHPKEAALKILQQLYPPTIEPNIHSSFTDQEIETEPPFTNKEIKEIFRTLPTNKAPGKDGIDYIILKEIQKAFPALLRKFLNKCLQLHHFPTPLKDGIIVLFHKEGKEERNISSYRPITLLPTLGKVLEKLLQRINYKLEKDNLLHPNQFGFRQGKSVDLALHTLIAKIQEAKNNNLHSYFLSIDIKGAFDNLIHSSIRNALDNLISKTNITETIKSILQNRTVSLSTQTGPVQWKQTKGCPQGSCSGPFFWNLIANNILKETWPENIHLHAFADDFAFLITHKTQQGARNLAKTAIEKFSQWANNSQLSISTEKTKYIYFGKSINPPRLKWLNERITKVQTIKYLGVHIDEKLNFIHHIQEKGTQALQQYQQLQRIAGKDWGISNKDRILIYKTVTERTLSHGAVVWAQHLTARAVRKLLTIQRKFLLTITRAYHTTATSSLQILTGIPPLNLSVEKEANFIKLSRFRKSITISGNTIHPEEFEEQKIGHEVHPAKFNLDSHKSQQKNYKIIQQETRLSQTAPKQM</sequence>
<protein>
    <recommendedName>
        <fullName evidence="1">Reverse transcriptase domain-containing protein</fullName>
    </recommendedName>
</protein>
<dbReference type="AlphaFoldDB" id="A0AAV1YXW1"/>
<comment type="caution">
    <text evidence="2">The sequence shown here is derived from an EMBL/GenBank/DDBJ whole genome shotgun (WGS) entry which is preliminary data.</text>
</comment>
<evidence type="ECO:0000259" key="1">
    <source>
        <dbReference type="PROSITE" id="PS50878"/>
    </source>
</evidence>
<dbReference type="InterPro" id="IPR043502">
    <property type="entry name" value="DNA/RNA_pol_sf"/>
</dbReference>
<dbReference type="Pfam" id="PF00078">
    <property type="entry name" value="RVT_1"/>
    <property type="match status" value="1"/>
</dbReference>
<evidence type="ECO:0000313" key="2">
    <source>
        <dbReference type="EMBL" id="CAL1263674.1"/>
    </source>
</evidence>
<name>A0AAV1YXW1_9ARAC</name>